<dbReference type="HOGENOM" id="CLU_063484_1_0_1"/>
<keyword evidence="3" id="KW-1185">Reference proteome</keyword>
<feature type="compositionally biased region" description="Low complexity" evidence="1">
    <location>
        <begin position="297"/>
        <end position="315"/>
    </location>
</feature>
<evidence type="ECO:0000313" key="3">
    <source>
        <dbReference type="Proteomes" id="UP000053989"/>
    </source>
</evidence>
<dbReference type="InParanoid" id="A0A0C3E892"/>
<reference evidence="3" key="2">
    <citation type="submission" date="2015-01" db="EMBL/GenBank/DDBJ databases">
        <title>Evolutionary Origins and Diversification of the Mycorrhizal Mutualists.</title>
        <authorList>
            <consortium name="DOE Joint Genome Institute"/>
            <consortium name="Mycorrhizal Genomics Consortium"/>
            <person name="Kohler A."/>
            <person name="Kuo A."/>
            <person name="Nagy L.G."/>
            <person name="Floudas D."/>
            <person name="Copeland A."/>
            <person name="Barry K.W."/>
            <person name="Cichocki N."/>
            <person name="Veneault-Fourrey C."/>
            <person name="LaButti K."/>
            <person name="Lindquist E.A."/>
            <person name="Lipzen A."/>
            <person name="Lundell T."/>
            <person name="Morin E."/>
            <person name="Murat C."/>
            <person name="Riley R."/>
            <person name="Ohm R."/>
            <person name="Sun H."/>
            <person name="Tunlid A."/>
            <person name="Henrissat B."/>
            <person name="Grigoriev I.V."/>
            <person name="Hibbett D.S."/>
            <person name="Martin F."/>
        </authorList>
    </citation>
    <scope>NUCLEOTIDE SEQUENCE [LARGE SCALE GENOMIC DNA]</scope>
    <source>
        <strain evidence="3">Foug A</strain>
    </source>
</reference>
<feature type="compositionally biased region" description="Polar residues" evidence="1">
    <location>
        <begin position="330"/>
        <end position="341"/>
    </location>
</feature>
<evidence type="ECO:0000256" key="1">
    <source>
        <dbReference type="SAM" id="MobiDB-lite"/>
    </source>
</evidence>
<evidence type="ECO:0000313" key="2">
    <source>
        <dbReference type="EMBL" id="KIM68980.1"/>
    </source>
</evidence>
<protein>
    <submittedName>
        <fullName evidence="2">Uncharacterized protein</fullName>
    </submittedName>
</protein>
<name>A0A0C3E892_9AGAM</name>
<dbReference type="EMBL" id="KN822007">
    <property type="protein sequence ID" value="KIM68980.1"/>
    <property type="molecule type" value="Genomic_DNA"/>
</dbReference>
<dbReference type="OrthoDB" id="2676123at2759"/>
<feature type="compositionally biased region" description="Basic residues" evidence="1">
    <location>
        <begin position="208"/>
        <end position="222"/>
    </location>
</feature>
<organism evidence="2 3">
    <name type="scientific">Scleroderma citrinum Foug A</name>
    <dbReference type="NCBI Taxonomy" id="1036808"/>
    <lineage>
        <taxon>Eukaryota</taxon>
        <taxon>Fungi</taxon>
        <taxon>Dikarya</taxon>
        <taxon>Basidiomycota</taxon>
        <taxon>Agaricomycotina</taxon>
        <taxon>Agaricomycetes</taxon>
        <taxon>Agaricomycetidae</taxon>
        <taxon>Boletales</taxon>
        <taxon>Sclerodermatineae</taxon>
        <taxon>Sclerodermataceae</taxon>
        <taxon>Scleroderma</taxon>
    </lineage>
</organism>
<dbReference type="Proteomes" id="UP000053989">
    <property type="component" value="Unassembled WGS sequence"/>
</dbReference>
<dbReference type="AlphaFoldDB" id="A0A0C3E892"/>
<feature type="region of interest" description="Disordered" evidence="1">
    <location>
        <begin position="177"/>
        <end position="372"/>
    </location>
</feature>
<proteinExistence type="predicted"/>
<sequence length="372" mass="39028">MASLKPPCVPPSVSAGTSIRRKPIFTYRSPAAHISTLYLDKRPLCGISSPSVPSPLVSSTSLAPNTSSPYTSPATIASVNGDLTHRLTFTTDQASSPSYKHPRISTLLPLYHPFGPLALSLPDLDPTTFGLPAPHVMTNGLHINGIFDDPDAASHLRSSNRARRLAVKLRDATEDMARASVPAGGSPALVDVPPVAESEPSVRDKQSPRKRRYGGGGNKRKRRDVDDGDATYPAKRIRNPRSSALASSVPIAGTNTPSPEEVNPSPPTEGGGNEKSRPHGRRSTRARGQAVRRDSTASEATVTSVSVSLTATGAAGNASENMEFEEPISAPTTSKSSNSNAADEAGAPSVIASAERSSQDGDSEEPLETKES</sequence>
<reference evidence="2 3" key="1">
    <citation type="submission" date="2014-04" db="EMBL/GenBank/DDBJ databases">
        <authorList>
            <consortium name="DOE Joint Genome Institute"/>
            <person name="Kuo A."/>
            <person name="Kohler A."/>
            <person name="Nagy L.G."/>
            <person name="Floudas D."/>
            <person name="Copeland A."/>
            <person name="Barry K.W."/>
            <person name="Cichocki N."/>
            <person name="Veneault-Fourrey C."/>
            <person name="LaButti K."/>
            <person name="Lindquist E.A."/>
            <person name="Lipzen A."/>
            <person name="Lundell T."/>
            <person name="Morin E."/>
            <person name="Murat C."/>
            <person name="Sun H."/>
            <person name="Tunlid A."/>
            <person name="Henrissat B."/>
            <person name="Grigoriev I.V."/>
            <person name="Hibbett D.S."/>
            <person name="Martin F."/>
            <person name="Nordberg H.P."/>
            <person name="Cantor M.N."/>
            <person name="Hua S.X."/>
        </authorList>
    </citation>
    <scope>NUCLEOTIDE SEQUENCE [LARGE SCALE GENOMIC DNA]</scope>
    <source>
        <strain evidence="2 3">Foug A</strain>
    </source>
</reference>
<gene>
    <name evidence="2" type="ORF">SCLCIDRAFT_1208392</name>
</gene>
<accession>A0A0C3E892</accession>